<dbReference type="Gene3D" id="3.30.2310.10">
    <property type="entry name" value="YaeB-like"/>
    <property type="match status" value="1"/>
</dbReference>
<dbReference type="Pfam" id="PF18389">
    <property type="entry name" value="TrmO_C"/>
    <property type="match status" value="1"/>
</dbReference>
<dbReference type="SUPFAM" id="SSF118196">
    <property type="entry name" value="YaeB-like"/>
    <property type="match status" value="1"/>
</dbReference>
<dbReference type="InterPro" id="IPR040372">
    <property type="entry name" value="YaeB-like"/>
</dbReference>
<name>A0A1T1HAY9_OCELI</name>
<proteinExistence type="inferred from homology"/>
<dbReference type="AlphaFoldDB" id="A0A1T1HAY9"/>
<evidence type="ECO:0000259" key="3">
    <source>
        <dbReference type="PROSITE" id="PS51668"/>
    </source>
</evidence>
<keyword evidence="1" id="KW-0949">S-adenosyl-L-methionine</keyword>
<gene>
    <name evidence="4" type="ORF">BTA35_0208145</name>
</gene>
<dbReference type="InterPro" id="IPR036414">
    <property type="entry name" value="YaeB_N_sf"/>
</dbReference>
<reference evidence="4" key="1">
    <citation type="submission" date="2017-02" db="EMBL/GenBank/DDBJ databases">
        <title>Draft Genome Sequence of the Salt Water Bacterium Oceanospirillum linum ATCC 11336.</title>
        <authorList>
            <person name="Trachtenberg A.M."/>
            <person name="Carney J.G."/>
            <person name="Linnane J.D."/>
            <person name="Rheaume B.A."/>
            <person name="Pitts N.L."/>
            <person name="Mykles D.L."/>
            <person name="Maclea K.S."/>
        </authorList>
    </citation>
    <scope>NUCLEOTIDE SEQUENCE [LARGE SCALE GENOMIC DNA]</scope>
    <source>
        <strain evidence="4">ATCC 11336</strain>
    </source>
</reference>
<dbReference type="PANTHER" id="PTHR12818">
    <property type="entry name" value="TRNA (ADENINE(37)-N6)-METHYLTRANSFERASE"/>
    <property type="match status" value="1"/>
</dbReference>
<protein>
    <submittedName>
        <fullName evidence="4">tRNA (N6-threonylcarbamoyladenosine(37)-N6)-methyltransferase TrmO</fullName>
    </submittedName>
</protein>
<organism evidence="4 5">
    <name type="scientific">Oceanospirillum linum</name>
    <dbReference type="NCBI Taxonomy" id="966"/>
    <lineage>
        <taxon>Bacteria</taxon>
        <taxon>Pseudomonadati</taxon>
        <taxon>Pseudomonadota</taxon>
        <taxon>Gammaproteobacteria</taxon>
        <taxon>Oceanospirillales</taxon>
        <taxon>Oceanospirillaceae</taxon>
        <taxon>Oceanospirillum</taxon>
    </lineage>
</organism>
<dbReference type="Gene3D" id="2.40.30.70">
    <property type="entry name" value="YaeB-like"/>
    <property type="match status" value="1"/>
</dbReference>
<dbReference type="GO" id="GO:0089715">
    <property type="term" value="F:tRNA (L-threonylcarbamoyladenosine(37)-C2) methyltransferase activity"/>
    <property type="evidence" value="ECO:0007669"/>
    <property type="project" value="TreeGrafter"/>
</dbReference>
<dbReference type="InterPro" id="IPR041369">
    <property type="entry name" value="TrmO_C"/>
</dbReference>
<dbReference type="PANTHER" id="PTHR12818:SF0">
    <property type="entry name" value="TRNA (ADENINE(37)-N6)-METHYLTRANSFERASE"/>
    <property type="match status" value="1"/>
</dbReference>
<evidence type="ECO:0000256" key="2">
    <source>
        <dbReference type="ARBA" id="ARBA00033753"/>
    </source>
</evidence>
<accession>A0A1T1HAY9</accession>
<dbReference type="NCBIfam" id="TIGR00104">
    <property type="entry name" value="tRNA_TsaA"/>
    <property type="match status" value="1"/>
</dbReference>
<dbReference type="InterPro" id="IPR023368">
    <property type="entry name" value="UPF0066_cons_site"/>
</dbReference>
<dbReference type="STRING" id="966.BTA35_0208145"/>
<dbReference type="FunFam" id="2.40.30.70:FF:000001">
    <property type="entry name" value="tRNA (N6-threonylcarbamoyladenosine(37)-N6)-methyltransferase TrmO"/>
    <property type="match status" value="1"/>
</dbReference>
<evidence type="ECO:0000256" key="1">
    <source>
        <dbReference type="ARBA" id="ARBA00022691"/>
    </source>
</evidence>
<dbReference type="RefSeq" id="WP_078319336.1">
    <property type="nucleotide sequence ID" value="NZ_MTSD02000003.1"/>
</dbReference>
<dbReference type="Proteomes" id="UP000190064">
    <property type="component" value="Unassembled WGS sequence"/>
</dbReference>
<dbReference type="InterPro" id="IPR036413">
    <property type="entry name" value="YaeB-like_sf"/>
</dbReference>
<evidence type="ECO:0000313" key="4">
    <source>
        <dbReference type="EMBL" id="OOV86983.1"/>
    </source>
</evidence>
<dbReference type="GO" id="GO:0032259">
    <property type="term" value="P:methylation"/>
    <property type="evidence" value="ECO:0007669"/>
    <property type="project" value="UniProtKB-KW"/>
</dbReference>
<dbReference type="PROSITE" id="PS51668">
    <property type="entry name" value="TSAA_2"/>
    <property type="match status" value="1"/>
</dbReference>
<evidence type="ECO:0000313" key="5">
    <source>
        <dbReference type="Proteomes" id="UP000190064"/>
    </source>
</evidence>
<sequence length="239" mass="26433">MLKTLSLAPIGVVHSCYKEKFGIPRQPGLAPASTGAIRLLPPYNLPDAVRGLEGNTHIWIQFVFHQCLRDEWKPTVRPPRLGGNERLGVFATRATFRPNPLGLSVVRLEGIACTGKEVLIHISGLDLVEGTPVLDIKPYIPYVDKVDDARSAFAPDAPVSHPVFWTPEGKAALNAYEQQHGAIESLIEQVLQQDPRPAYRHGKTDGKTYGIRLMQADVRFQIREGDKGVLTVWVVNVAF</sequence>
<dbReference type="InterPro" id="IPR023370">
    <property type="entry name" value="TrmO-like_N"/>
</dbReference>
<dbReference type="PROSITE" id="PS01318">
    <property type="entry name" value="TSAA_1"/>
    <property type="match status" value="1"/>
</dbReference>
<comment type="similarity">
    <text evidence="2">Belongs to the tRNA methyltransferase O family.</text>
</comment>
<feature type="domain" description="TsaA-like" evidence="3">
    <location>
        <begin position="7"/>
        <end position="148"/>
    </location>
</feature>
<dbReference type="EMBL" id="MTSD02000003">
    <property type="protein sequence ID" value="OOV86983.1"/>
    <property type="molecule type" value="Genomic_DNA"/>
</dbReference>
<comment type="caution">
    <text evidence="4">The sequence shown here is derived from an EMBL/GenBank/DDBJ whole genome shotgun (WGS) entry which is preliminary data.</text>
</comment>
<dbReference type="CDD" id="cd09281">
    <property type="entry name" value="UPF0066"/>
    <property type="match status" value="1"/>
</dbReference>
<dbReference type="Pfam" id="PF01980">
    <property type="entry name" value="TrmO_N"/>
    <property type="match status" value="1"/>
</dbReference>
<keyword evidence="5" id="KW-1185">Reference proteome</keyword>